<dbReference type="AlphaFoldDB" id="A0A1B6JWS2"/>
<dbReference type="PROSITE" id="PS51029">
    <property type="entry name" value="MADF"/>
    <property type="match status" value="1"/>
</dbReference>
<sequence length="102" mass="11983">MMEDAAEGTFDELVWSKDKVLKLIGIFRERPLLWIATNSFYKDKNKKNYAWLEIADELIAMKADVKTKIRNLTTQFKRENKKPKSGSGVNSEKRKWCLPWTT</sequence>
<evidence type="ECO:0000256" key="1">
    <source>
        <dbReference type="SAM" id="MobiDB-lite"/>
    </source>
</evidence>
<protein>
    <recommendedName>
        <fullName evidence="2">MADF domain-containing protein</fullName>
    </recommendedName>
</protein>
<proteinExistence type="predicted"/>
<dbReference type="EMBL" id="GECU01004070">
    <property type="protein sequence ID" value="JAT03637.1"/>
    <property type="molecule type" value="Transcribed_RNA"/>
</dbReference>
<feature type="domain" description="MADF" evidence="2">
    <location>
        <begin position="22"/>
        <end position="102"/>
    </location>
</feature>
<dbReference type="Pfam" id="PF10545">
    <property type="entry name" value="MADF_DNA_bdg"/>
    <property type="match status" value="1"/>
</dbReference>
<evidence type="ECO:0000259" key="2">
    <source>
        <dbReference type="PROSITE" id="PS51029"/>
    </source>
</evidence>
<evidence type="ECO:0000313" key="3">
    <source>
        <dbReference type="EMBL" id="JAT03637.1"/>
    </source>
</evidence>
<dbReference type="InterPro" id="IPR006578">
    <property type="entry name" value="MADF-dom"/>
</dbReference>
<dbReference type="PANTHER" id="PTHR21505">
    <property type="entry name" value="MADF DOMAIN-CONTAINING PROTEIN-RELATED"/>
    <property type="match status" value="1"/>
</dbReference>
<organism evidence="3">
    <name type="scientific">Homalodisca liturata</name>
    <dbReference type="NCBI Taxonomy" id="320908"/>
    <lineage>
        <taxon>Eukaryota</taxon>
        <taxon>Metazoa</taxon>
        <taxon>Ecdysozoa</taxon>
        <taxon>Arthropoda</taxon>
        <taxon>Hexapoda</taxon>
        <taxon>Insecta</taxon>
        <taxon>Pterygota</taxon>
        <taxon>Neoptera</taxon>
        <taxon>Paraneoptera</taxon>
        <taxon>Hemiptera</taxon>
        <taxon>Auchenorrhyncha</taxon>
        <taxon>Membracoidea</taxon>
        <taxon>Cicadellidae</taxon>
        <taxon>Cicadellinae</taxon>
        <taxon>Proconiini</taxon>
        <taxon>Homalodisca</taxon>
    </lineage>
</organism>
<accession>A0A1B6JWS2</accession>
<feature type="region of interest" description="Disordered" evidence="1">
    <location>
        <begin position="76"/>
        <end position="102"/>
    </location>
</feature>
<dbReference type="PANTHER" id="PTHR21505:SF12">
    <property type="entry name" value="MADF DOMAIN-CONTAINING PROTEIN-RELATED"/>
    <property type="match status" value="1"/>
</dbReference>
<name>A0A1B6JWS2_9HEMI</name>
<dbReference type="SMART" id="SM00595">
    <property type="entry name" value="MADF"/>
    <property type="match status" value="1"/>
</dbReference>
<reference evidence="3" key="1">
    <citation type="submission" date="2015-11" db="EMBL/GenBank/DDBJ databases">
        <title>De novo transcriptome assembly of four potential Pierce s Disease insect vectors from Arizona vineyards.</title>
        <authorList>
            <person name="Tassone E.E."/>
        </authorList>
    </citation>
    <scope>NUCLEOTIDE SEQUENCE</scope>
</reference>
<gene>
    <name evidence="3" type="ORF">g.14584</name>
</gene>